<feature type="compositionally biased region" description="Basic and acidic residues" evidence="1">
    <location>
        <begin position="227"/>
        <end position="239"/>
    </location>
</feature>
<feature type="region of interest" description="Disordered" evidence="1">
    <location>
        <begin position="179"/>
        <end position="286"/>
    </location>
</feature>
<dbReference type="SUPFAM" id="SSF48726">
    <property type="entry name" value="Immunoglobulin"/>
    <property type="match status" value="1"/>
</dbReference>
<evidence type="ECO:0000313" key="3">
    <source>
        <dbReference type="Ensembl" id="ENSPMRP00000003288.1"/>
    </source>
</evidence>
<dbReference type="Gene3D" id="2.60.40.10">
    <property type="entry name" value="Immunoglobulins"/>
    <property type="match status" value="1"/>
</dbReference>
<reference evidence="3" key="2">
    <citation type="submission" date="2025-08" db="UniProtKB">
        <authorList>
            <consortium name="Ensembl"/>
        </authorList>
    </citation>
    <scope>IDENTIFICATION</scope>
</reference>
<dbReference type="Proteomes" id="UP000472272">
    <property type="component" value="Chromosome 2"/>
</dbReference>
<evidence type="ECO:0000313" key="4">
    <source>
        <dbReference type="Proteomes" id="UP000472272"/>
    </source>
</evidence>
<feature type="compositionally biased region" description="Polar residues" evidence="1">
    <location>
        <begin position="264"/>
        <end position="273"/>
    </location>
</feature>
<dbReference type="AlphaFoldDB" id="A0A670HUA6"/>
<dbReference type="InterPro" id="IPR007110">
    <property type="entry name" value="Ig-like_dom"/>
</dbReference>
<dbReference type="GeneTree" id="ENSGT00950000185301"/>
<reference evidence="3 4" key="1">
    <citation type="journal article" date="2019" name="Proc. Natl. Acad. Sci. U.S.A.">
        <title>Regulatory changes in pterin and carotenoid genes underlie balanced color polymorphisms in the wall lizard.</title>
        <authorList>
            <person name="Andrade P."/>
            <person name="Pinho C."/>
            <person name="Perez I de Lanuza G."/>
            <person name="Afonso S."/>
            <person name="Brejcha J."/>
            <person name="Rubin C.J."/>
            <person name="Wallerman O."/>
            <person name="Pereira P."/>
            <person name="Sabatino S.J."/>
            <person name="Bellati A."/>
            <person name="Pellitteri-Rosa D."/>
            <person name="Bosakova Z."/>
            <person name="Bunikis I."/>
            <person name="Carretero M.A."/>
            <person name="Feiner N."/>
            <person name="Marsik P."/>
            <person name="Pauperio F."/>
            <person name="Salvi D."/>
            <person name="Soler L."/>
            <person name="While G.M."/>
            <person name="Uller T."/>
            <person name="Font E."/>
            <person name="Andersson L."/>
            <person name="Carneiro M."/>
        </authorList>
    </citation>
    <scope>NUCLEOTIDE SEQUENCE</scope>
</reference>
<sequence>MTDARRGKQQTLPRKGRGNFEAGDTLANPVLSVEAGEEVKIPCQLQGPKLTWYWIPQYPICVGFSHGGKQEIFSTSSVGEDQVLLGRFQSRAEKQGEKGERNLVLVLKSMNDSGTFYCSNGNRNSSKISVSGKCACVLWGECRLSLKPGERGGSVRTDPSRSPGFRKLCATLGRPAPRVAQSCLQSRDQRSSARPPGAGGEAPPRSRWPCRAACGPGTSAALRRHPERGAKSRPARDGGTELPALPGLVHFSPSPAPQARGTAGRQSVPSHCSPTWFFQPRTWGGK</sequence>
<dbReference type="Pfam" id="PF15096">
    <property type="entry name" value="G6B"/>
    <property type="match status" value="1"/>
</dbReference>
<evidence type="ECO:0000256" key="1">
    <source>
        <dbReference type="SAM" id="MobiDB-lite"/>
    </source>
</evidence>
<evidence type="ECO:0000259" key="2">
    <source>
        <dbReference type="PROSITE" id="PS50835"/>
    </source>
</evidence>
<feature type="domain" description="Ig-like" evidence="2">
    <location>
        <begin position="13"/>
        <end position="129"/>
    </location>
</feature>
<dbReference type="InterPro" id="IPR036179">
    <property type="entry name" value="Ig-like_dom_sf"/>
</dbReference>
<dbReference type="PROSITE" id="PS50835">
    <property type="entry name" value="IG_LIKE"/>
    <property type="match status" value="1"/>
</dbReference>
<feature type="region of interest" description="Disordered" evidence="1">
    <location>
        <begin position="149"/>
        <end position="168"/>
    </location>
</feature>
<name>A0A670HUA6_PODMU</name>
<reference evidence="3" key="3">
    <citation type="submission" date="2025-09" db="UniProtKB">
        <authorList>
            <consortium name="Ensembl"/>
        </authorList>
    </citation>
    <scope>IDENTIFICATION</scope>
</reference>
<dbReference type="InterPro" id="IPR048308">
    <property type="entry name" value="G6B_V-set"/>
</dbReference>
<organism evidence="3 4">
    <name type="scientific">Podarcis muralis</name>
    <name type="common">Wall lizard</name>
    <name type="synonym">Lacerta muralis</name>
    <dbReference type="NCBI Taxonomy" id="64176"/>
    <lineage>
        <taxon>Eukaryota</taxon>
        <taxon>Metazoa</taxon>
        <taxon>Chordata</taxon>
        <taxon>Craniata</taxon>
        <taxon>Vertebrata</taxon>
        <taxon>Euteleostomi</taxon>
        <taxon>Lepidosauria</taxon>
        <taxon>Squamata</taxon>
        <taxon>Bifurcata</taxon>
        <taxon>Unidentata</taxon>
        <taxon>Episquamata</taxon>
        <taxon>Laterata</taxon>
        <taxon>Lacertibaenia</taxon>
        <taxon>Lacertidae</taxon>
        <taxon>Podarcis</taxon>
    </lineage>
</organism>
<accession>A0A670HUA6</accession>
<proteinExistence type="predicted"/>
<dbReference type="InterPro" id="IPR013783">
    <property type="entry name" value="Ig-like_fold"/>
</dbReference>
<dbReference type="Ensembl" id="ENSPMRT00000003524.1">
    <property type="protein sequence ID" value="ENSPMRP00000003288.1"/>
    <property type="gene ID" value="ENSPMRG00000002317.1"/>
</dbReference>
<protein>
    <recommendedName>
        <fullName evidence="2">Ig-like domain-containing protein</fullName>
    </recommendedName>
</protein>
<keyword evidence="4" id="KW-1185">Reference proteome</keyword>
<feature type="compositionally biased region" description="Low complexity" evidence="1">
    <location>
        <begin position="192"/>
        <end position="207"/>
    </location>
</feature>
<feature type="region of interest" description="Disordered" evidence="1">
    <location>
        <begin position="1"/>
        <end position="23"/>
    </location>
</feature>